<feature type="region of interest" description="Disordered" evidence="1">
    <location>
        <begin position="88"/>
        <end position="119"/>
    </location>
</feature>
<feature type="compositionally biased region" description="Basic and acidic residues" evidence="1">
    <location>
        <begin position="91"/>
        <end position="113"/>
    </location>
</feature>
<name>A0AA88A8N4_FICCA</name>
<proteinExistence type="predicted"/>
<dbReference type="AlphaFoldDB" id="A0AA88A8N4"/>
<dbReference type="EMBL" id="BTGU01000037">
    <property type="protein sequence ID" value="GMN51329.1"/>
    <property type="molecule type" value="Genomic_DNA"/>
</dbReference>
<reference evidence="2" key="1">
    <citation type="submission" date="2023-07" db="EMBL/GenBank/DDBJ databases">
        <title>draft genome sequence of fig (Ficus carica).</title>
        <authorList>
            <person name="Takahashi T."/>
            <person name="Nishimura K."/>
        </authorList>
    </citation>
    <scope>NUCLEOTIDE SEQUENCE</scope>
</reference>
<sequence length="152" mass="16510">MKSVSRCRSSVAIIASQPSRAPGNRMINTQGLPALTLPSRLHQFSVKDSSLTPPSTGIAILRNVDRIEISLAIFFGCFKIETGSSEIVEAPTRDIARQPQDRKNHKESHEKNRALPPATSQIERIFDEGLAFRTIFSCSGMAATAAGTSRVS</sequence>
<gene>
    <name evidence="2" type="ORF">TIFTF001_020479</name>
</gene>
<evidence type="ECO:0000256" key="1">
    <source>
        <dbReference type="SAM" id="MobiDB-lite"/>
    </source>
</evidence>
<evidence type="ECO:0000313" key="2">
    <source>
        <dbReference type="EMBL" id="GMN51329.1"/>
    </source>
</evidence>
<keyword evidence="3" id="KW-1185">Reference proteome</keyword>
<protein>
    <submittedName>
        <fullName evidence="2">Uncharacterized protein</fullName>
    </submittedName>
</protein>
<dbReference type="Proteomes" id="UP001187192">
    <property type="component" value="Unassembled WGS sequence"/>
</dbReference>
<accession>A0AA88A8N4</accession>
<evidence type="ECO:0000313" key="3">
    <source>
        <dbReference type="Proteomes" id="UP001187192"/>
    </source>
</evidence>
<comment type="caution">
    <text evidence="2">The sequence shown here is derived from an EMBL/GenBank/DDBJ whole genome shotgun (WGS) entry which is preliminary data.</text>
</comment>
<organism evidence="2 3">
    <name type="scientific">Ficus carica</name>
    <name type="common">Common fig</name>
    <dbReference type="NCBI Taxonomy" id="3494"/>
    <lineage>
        <taxon>Eukaryota</taxon>
        <taxon>Viridiplantae</taxon>
        <taxon>Streptophyta</taxon>
        <taxon>Embryophyta</taxon>
        <taxon>Tracheophyta</taxon>
        <taxon>Spermatophyta</taxon>
        <taxon>Magnoliopsida</taxon>
        <taxon>eudicotyledons</taxon>
        <taxon>Gunneridae</taxon>
        <taxon>Pentapetalae</taxon>
        <taxon>rosids</taxon>
        <taxon>fabids</taxon>
        <taxon>Rosales</taxon>
        <taxon>Moraceae</taxon>
        <taxon>Ficeae</taxon>
        <taxon>Ficus</taxon>
    </lineage>
</organism>